<dbReference type="PROSITE" id="PS50221">
    <property type="entry name" value="GAIN_B"/>
    <property type="match status" value="1"/>
</dbReference>
<keyword evidence="4 6" id="KW-0472">Membrane</keyword>
<dbReference type="AlphaFoldDB" id="A0A6J2ULQ9"/>
<evidence type="ECO:0000256" key="5">
    <source>
        <dbReference type="ARBA" id="ARBA00023157"/>
    </source>
</evidence>
<dbReference type="PANTHER" id="PTHR12011:SF435">
    <property type="entry name" value="ADHESION G PROTEIN-COUPLED RECEPTOR G1-RELATED"/>
    <property type="match status" value="1"/>
</dbReference>
<dbReference type="InterPro" id="IPR046338">
    <property type="entry name" value="GAIN_dom_sf"/>
</dbReference>
<organism evidence="9 10">
    <name type="scientific">Chanos chanos</name>
    <name type="common">Milkfish</name>
    <name type="synonym">Mugil chanos</name>
    <dbReference type="NCBI Taxonomy" id="29144"/>
    <lineage>
        <taxon>Eukaryota</taxon>
        <taxon>Metazoa</taxon>
        <taxon>Chordata</taxon>
        <taxon>Craniata</taxon>
        <taxon>Vertebrata</taxon>
        <taxon>Euteleostomi</taxon>
        <taxon>Actinopterygii</taxon>
        <taxon>Neopterygii</taxon>
        <taxon>Teleostei</taxon>
        <taxon>Ostariophysi</taxon>
        <taxon>Gonorynchiformes</taxon>
        <taxon>Chanidae</taxon>
        <taxon>Chanos</taxon>
    </lineage>
</organism>
<feature type="transmembrane region" description="Helical" evidence="6">
    <location>
        <begin position="178"/>
        <end position="202"/>
    </location>
</feature>
<evidence type="ECO:0000256" key="4">
    <source>
        <dbReference type="ARBA" id="ARBA00023136"/>
    </source>
</evidence>
<dbReference type="InterPro" id="IPR017981">
    <property type="entry name" value="GPCR_2-like_7TM"/>
</dbReference>
<evidence type="ECO:0000256" key="6">
    <source>
        <dbReference type="SAM" id="Phobius"/>
    </source>
</evidence>
<feature type="transmembrane region" description="Helical" evidence="6">
    <location>
        <begin position="250"/>
        <end position="273"/>
    </location>
</feature>
<dbReference type="OrthoDB" id="8951579at2759"/>
<evidence type="ECO:0000313" key="10">
    <source>
        <dbReference type="RefSeq" id="XP_030620999.1"/>
    </source>
</evidence>
<dbReference type="GO" id="GO:0007166">
    <property type="term" value="P:cell surface receptor signaling pathway"/>
    <property type="evidence" value="ECO:0007669"/>
    <property type="project" value="InterPro"/>
</dbReference>
<protein>
    <submittedName>
        <fullName evidence="10">Adhesion G-protein coupled receptor G1-like</fullName>
    </submittedName>
</protein>
<keyword evidence="2 6" id="KW-0812">Transmembrane</keyword>
<dbReference type="Pfam" id="PF01825">
    <property type="entry name" value="GPS"/>
    <property type="match status" value="1"/>
</dbReference>
<proteinExistence type="predicted"/>
<dbReference type="Proteomes" id="UP000504632">
    <property type="component" value="Chromosome 2"/>
</dbReference>
<sequence length="456" mass="51575">MKGPRMGQGHKNLSCSESVVVEMEEGFGGSNVTLPAPQKQKRKVNPSVYLPPALKPSGRKRSKVFCTYLPNSTFSQRGPSTSRILEDVVEISVENEIIQNLTDPVRIRFHHHDISVEESVSCVSWDTRKDANEIIWRKDGCRTVKISSTETECCCHHLTYFAILVQIEQRSTVRHLQALTFITAVCCAVSLFSCSILLLSLCRQRNGKDKSLSVHYGLVLALFMLNLFFILTGVLASAGSEGVCRATGALLHYALLCTTCWMAIEVFHAFWLVYMVFSTSPNPKIFYFVGFGIPALIVSILGFSLDIYGQRKIVPNEDINNPYQMCWLKYSDAGLLTHYIANVAPLIGLMCCGFIMLCLVVRKVKDRDEWRKNRTAFLSIWGLCCLFGITWSLIFLDFGPLSDTILFLFCIINALQGFFLMLRYYVLERIRKRTSELEQSSTGSTRQHMLQTQEKS</sequence>
<comment type="subcellular location">
    <subcellularLocation>
        <location evidence="1">Membrane</location>
        <topology evidence="1">Multi-pass membrane protein</topology>
    </subcellularLocation>
</comment>
<evidence type="ECO:0000313" key="9">
    <source>
        <dbReference type="Proteomes" id="UP000504632"/>
    </source>
</evidence>
<dbReference type="InParanoid" id="A0A6J2ULQ9"/>
<feature type="transmembrane region" description="Helical" evidence="6">
    <location>
        <begin position="406"/>
        <end position="426"/>
    </location>
</feature>
<dbReference type="Gene3D" id="1.20.1070.10">
    <property type="entry name" value="Rhodopsin 7-helix transmembrane proteins"/>
    <property type="match status" value="1"/>
</dbReference>
<evidence type="ECO:0000256" key="2">
    <source>
        <dbReference type="ARBA" id="ARBA00022692"/>
    </source>
</evidence>
<dbReference type="InterPro" id="IPR000203">
    <property type="entry name" value="GPS"/>
</dbReference>
<evidence type="ECO:0000256" key="3">
    <source>
        <dbReference type="ARBA" id="ARBA00022989"/>
    </source>
</evidence>
<dbReference type="GO" id="GO:0004930">
    <property type="term" value="F:G protein-coupled receptor activity"/>
    <property type="evidence" value="ECO:0007669"/>
    <property type="project" value="InterPro"/>
</dbReference>
<name>A0A6J2ULQ9_CHACN</name>
<accession>A0A6J2ULQ9</accession>
<dbReference type="Pfam" id="PF00002">
    <property type="entry name" value="7tm_2"/>
    <property type="match status" value="1"/>
</dbReference>
<feature type="domain" description="GAIN-B" evidence="7">
    <location>
        <begin position="23"/>
        <end position="171"/>
    </location>
</feature>
<evidence type="ECO:0000259" key="7">
    <source>
        <dbReference type="PROSITE" id="PS50221"/>
    </source>
</evidence>
<dbReference type="InterPro" id="IPR000832">
    <property type="entry name" value="GPCR_2_secretin-like"/>
</dbReference>
<feature type="domain" description="G-protein coupled receptors family 2 profile 2" evidence="8">
    <location>
        <begin position="179"/>
        <end position="428"/>
    </location>
</feature>
<dbReference type="GO" id="GO:0005886">
    <property type="term" value="C:plasma membrane"/>
    <property type="evidence" value="ECO:0007669"/>
    <property type="project" value="TreeGrafter"/>
</dbReference>
<reference evidence="10" key="1">
    <citation type="submission" date="2025-08" db="UniProtKB">
        <authorList>
            <consortium name="RefSeq"/>
        </authorList>
    </citation>
    <scope>IDENTIFICATION</scope>
</reference>
<evidence type="ECO:0000256" key="1">
    <source>
        <dbReference type="ARBA" id="ARBA00004141"/>
    </source>
</evidence>
<feature type="transmembrane region" description="Helical" evidence="6">
    <location>
        <begin position="339"/>
        <end position="361"/>
    </location>
</feature>
<dbReference type="PANTHER" id="PTHR12011">
    <property type="entry name" value="ADHESION G-PROTEIN COUPLED RECEPTOR"/>
    <property type="match status" value="1"/>
</dbReference>
<dbReference type="GeneID" id="115804629"/>
<evidence type="ECO:0000259" key="8">
    <source>
        <dbReference type="PROSITE" id="PS50261"/>
    </source>
</evidence>
<dbReference type="GO" id="GO:0007189">
    <property type="term" value="P:adenylate cyclase-activating G protein-coupled receptor signaling pathway"/>
    <property type="evidence" value="ECO:0007669"/>
    <property type="project" value="TreeGrafter"/>
</dbReference>
<feature type="transmembrane region" description="Helical" evidence="6">
    <location>
        <begin position="373"/>
        <end position="394"/>
    </location>
</feature>
<dbReference type="RefSeq" id="XP_030620999.1">
    <property type="nucleotide sequence ID" value="XM_030765139.1"/>
</dbReference>
<feature type="transmembrane region" description="Helical" evidence="6">
    <location>
        <begin position="214"/>
        <end position="238"/>
    </location>
</feature>
<keyword evidence="5" id="KW-1015">Disulfide bond</keyword>
<dbReference type="Gene3D" id="2.60.220.50">
    <property type="match status" value="1"/>
</dbReference>
<dbReference type="SMART" id="SM00303">
    <property type="entry name" value="GPS"/>
    <property type="match status" value="1"/>
</dbReference>
<keyword evidence="9" id="KW-1185">Reference proteome</keyword>
<gene>
    <name evidence="10" type="primary">LOC115804629</name>
</gene>
<dbReference type="InterPro" id="IPR057244">
    <property type="entry name" value="GAIN_B"/>
</dbReference>
<dbReference type="SUPFAM" id="SSF81321">
    <property type="entry name" value="Family A G protein-coupled receptor-like"/>
    <property type="match status" value="1"/>
</dbReference>
<feature type="transmembrane region" description="Helical" evidence="6">
    <location>
        <begin position="285"/>
        <end position="305"/>
    </location>
</feature>
<dbReference type="PROSITE" id="PS50261">
    <property type="entry name" value="G_PROTEIN_RECEP_F2_4"/>
    <property type="match status" value="1"/>
</dbReference>
<keyword evidence="3 6" id="KW-1133">Transmembrane helix</keyword>